<proteinExistence type="predicted"/>
<evidence type="ECO:0000256" key="1">
    <source>
        <dbReference type="SAM" id="MobiDB-lite"/>
    </source>
</evidence>
<feature type="compositionally biased region" description="Polar residues" evidence="1">
    <location>
        <begin position="1"/>
        <end position="10"/>
    </location>
</feature>
<dbReference type="EMBL" id="PXYI01000012">
    <property type="protein sequence ID" value="PSJ36644.1"/>
    <property type="molecule type" value="Genomic_DNA"/>
</dbReference>
<protein>
    <recommendedName>
        <fullName evidence="2">DUF4440 domain-containing protein</fullName>
    </recommendedName>
</protein>
<dbReference type="Pfam" id="PF14534">
    <property type="entry name" value="DUF4440"/>
    <property type="match status" value="1"/>
</dbReference>
<dbReference type="AlphaFoldDB" id="A0A2P7QFC9"/>
<reference evidence="3 4" key="1">
    <citation type="submission" date="2018-03" db="EMBL/GenBank/DDBJ databases">
        <title>The draft genome of Sphingosinicella sp. GL-C-18.</title>
        <authorList>
            <person name="Liu L."/>
            <person name="Li L."/>
            <person name="Liang L."/>
            <person name="Zhang X."/>
            <person name="Wang T."/>
        </authorList>
    </citation>
    <scope>NUCLEOTIDE SEQUENCE [LARGE SCALE GENOMIC DNA]</scope>
    <source>
        <strain evidence="3 4">GL-C-18</strain>
    </source>
</reference>
<keyword evidence="4" id="KW-1185">Reference proteome</keyword>
<accession>A0A2P7QFC9</accession>
<organism evidence="3 4">
    <name type="scientific">Allosphingosinicella deserti</name>
    <dbReference type="NCBI Taxonomy" id="2116704"/>
    <lineage>
        <taxon>Bacteria</taxon>
        <taxon>Pseudomonadati</taxon>
        <taxon>Pseudomonadota</taxon>
        <taxon>Alphaproteobacteria</taxon>
        <taxon>Sphingomonadales</taxon>
        <taxon>Sphingomonadaceae</taxon>
        <taxon>Allosphingosinicella</taxon>
    </lineage>
</organism>
<dbReference type="InterPro" id="IPR027843">
    <property type="entry name" value="DUF4440"/>
</dbReference>
<dbReference type="Proteomes" id="UP000241167">
    <property type="component" value="Unassembled WGS sequence"/>
</dbReference>
<gene>
    <name evidence="3" type="ORF">C7I55_24950</name>
</gene>
<evidence type="ECO:0000313" key="4">
    <source>
        <dbReference type="Proteomes" id="UP000241167"/>
    </source>
</evidence>
<feature type="compositionally biased region" description="Pro residues" evidence="1">
    <location>
        <begin position="12"/>
        <end position="26"/>
    </location>
</feature>
<feature type="domain" description="DUF4440" evidence="2">
    <location>
        <begin position="159"/>
        <end position="264"/>
    </location>
</feature>
<evidence type="ECO:0000259" key="2">
    <source>
        <dbReference type="Pfam" id="PF14534"/>
    </source>
</evidence>
<name>A0A2P7QFC9_9SPHN</name>
<comment type="caution">
    <text evidence="3">The sequence shown here is derived from an EMBL/GenBank/DDBJ whole genome shotgun (WGS) entry which is preliminary data.</text>
</comment>
<feature type="region of interest" description="Disordered" evidence="1">
    <location>
        <begin position="1"/>
        <end position="46"/>
    </location>
</feature>
<dbReference type="Gene3D" id="3.10.450.50">
    <property type="match status" value="1"/>
</dbReference>
<feature type="region of interest" description="Disordered" evidence="1">
    <location>
        <begin position="83"/>
        <end position="104"/>
    </location>
</feature>
<dbReference type="InterPro" id="IPR032710">
    <property type="entry name" value="NTF2-like_dom_sf"/>
</dbReference>
<dbReference type="SUPFAM" id="SSF54427">
    <property type="entry name" value="NTF2-like"/>
    <property type="match status" value="1"/>
</dbReference>
<sequence length="279" mass="29799">MTIPTPSSIGPASPPKRAPAPPPPASPASGSVQPPTRSDAPSCPSFLGRMVEGTRAGFRREALRSTTSWRGLRRGSCSLYPQAVIARGGRGGHPTPSRRSRMGLRTRSRRLPADQAPHFVRRLLAIPCAGRKIMLGSFALALAALAPAAASQHPNVAEVLALNRKLEAAIAAGDVATLRSVFAPEFRLHNAANEILTAEQVLEQFRSGTTRFAGYERDVLAAYASGDSVVVLMGEERVTRADAPSVPLVRRFTSIWRKTAGGWRQIARQSTTIGNSPAR</sequence>
<evidence type="ECO:0000313" key="3">
    <source>
        <dbReference type="EMBL" id="PSJ36644.1"/>
    </source>
</evidence>